<feature type="domain" description="Spore coat protein U/FanG" evidence="2">
    <location>
        <begin position="45"/>
        <end position="183"/>
    </location>
</feature>
<dbReference type="InterPro" id="IPR007893">
    <property type="entry name" value="Spore_coat_U/FanG"/>
</dbReference>
<evidence type="ECO:0000256" key="1">
    <source>
        <dbReference type="SAM" id="SignalP"/>
    </source>
</evidence>
<comment type="caution">
    <text evidence="3">The sequence shown here is derived from an EMBL/GenBank/DDBJ whole genome shotgun (WGS) entry which is preliminary data.</text>
</comment>
<protein>
    <recommendedName>
        <fullName evidence="2">Spore coat protein U/FanG domain-containing protein</fullName>
    </recommendedName>
</protein>
<feature type="chain" id="PRO_5015517667" description="Spore coat protein U/FanG domain-containing protein" evidence="1">
    <location>
        <begin position="43"/>
        <end position="187"/>
    </location>
</feature>
<keyword evidence="1" id="KW-0732">Signal</keyword>
<dbReference type="Proteomes" id="UP000241206">
    <property type="component" value="Unassembled WGS sequence"/>
</dbReference>
<evidence type="ECO:0000313" key="3">
    <source>
        <dbReference type="EMBL" id="PTD25471.1"/>
    </source>
</evidence>
<dbReference type="SMART" id="SM00972">
    <property type="entry name" value="SCPU"/>
    <property type="match status" value="1"/>
</dbReference>
<dbReference type="InterPro" id="IPR053167">
    <property type="entry name" value="Spore_coat_component"/>
</dbReference>
<name>A0A2T4I5H4_9SPHN</name>
<feature type="signal peptide" evidence="1">
    <location>
        <begin position="1"/>
        <end position="42"/>
    </location>
</feature>
<reference evidence="3 4" key="1">
    <citation type="submission" date="2017-11" db="EMBL/GenBank/DDBJ databases">
        <title>Sphingomonas oleivorans sp. nov., isolated from oil-contaminated soil.</title>
        <authorList>
            <person name="Wang L."/>
            <person name="Chen L."/>
        </authorList>
    </citation>
    <scope>NUCLEOTIDE SEQUENCE [LARGE SCALE GENOMIC DNA]</scope>
    <source>
        <strain evidence="3 4">K101</strain>
    </source>
</reference>
<accession>A0A2T4I5H4</accession>
<dbReference type="PANTHER" id="PTHR37089">
    <property type="entry name" value="PROTEIN U-RELATED"/>
    <property type="match status" value="1"/>
</dbReference>
<evidence type="ECO:0000313" key="4">
    <source>
        <dbReference type="Proteomes" id="UP000241206"/>
    </source>
</evidence>
<sequence>MPTQRARTMFANRRLFVNASLRIPLSRIILTAVLSSSGPVAAQSTASVNVTANVVPSCTLLSLPSFNFGNVISKAKIDRTGNIQLRCTKNTPYQVFISEGNLQLGDSGSRHLTRGDWARLGYQIYSQPTYAVADIWQRMQIQGYRHVAGVGTGQIQQLPVYARLHPDPAGLPPQGTYTDTLTVSIEY</sequence>
<dbReference type="Pfam" id="PF05229">
    <property type="entry name" value="SCPU"/>
    <property type="match status" value="1"/>
</dbReference>
<dbReference type="EMBL" id="PHHF01000024">
    <property type="protein sequence ID" value="PTD25471.1"/>
    <property type="molecule type" value="Genomic_DNA"/>
</dbReference>
<organism evidence="3 4">
    <name type="scientific">Edaphosphingomonas fennica</name>
    <dbReference type="NCBI Taxonomy" id="114404"/>
    <lineage>
        <taxon>Bacteria</taxon>
        <taxon>Pseudomonadati</taxon>
        <taxon>Pseudomonadota</taxon>
        <taxon>Alphaproteobacteria</taxon>
        <taxon>Sphingomonadales</taxon>
        <taxon>Rhizorhabdaceae</taxon>
        <taxon>Edaphosphingomonas</taxon>
    </lineage>
</organism>
<gene>
    <name evidence="3" type="ORF">CV103_05710</name>
</gene>
<evidence type="ECO:0000259" key="2">
    <source>
        <dbReference type="Pfam" id="PF05229"/>
    </source>
</evidence>
<dbReference type="AlphaFoldDB" id="A0A2T4I5H4"/>
<proteinExistence type="predicted"/>
<keyword evidence="4" id="KW-1185">Reference proteome</keyword>